<dbReference type="EMBL" id="CP012541">
    <property type="protein sequence ID" value="ALF47764.1"/>
    <property type="molecule type" value="Genomic_DNA"/>
</dbReference>
<name>A0A0M4TN53_9BACT</name>
<organism evidence="1 2">
    <name type="scientific">Campylobacter concisus</name>
    <dbReference type="NCBI Taxonomy" id="199"/>
    <lineage>
        <taxon>Bacteria</taxon>
        <taxon>Pseudomonadati</taxon>
        <taxon>Campylobacterota</taxon>
        <taxon>Epsilonproteobacteria</taxon>
        <taxon>Campylobacterales</taxon>
        <taxon>Campylobacteraceae</taxon>
        <taxon>Campylobacter</taxon>
    </lineage>
</organism>
<dbReference type="PATRIC" id="fig|199.248.peg.1130"/>
<dbReference type="Proteomes" id="UP000066049">
    <property type="component" value="Chromosome"/>
</dbReference>
<dbReference type="NCBIfam" id="TIGR01634">
    <property type="entry name" value="tail_P2_I"/>
    <property type="match status" value="1"/>
</dbReference>
<proteinExistence type="predicted"/>
<dbReference type="InterPro" id="IPR006521">
    <property type="entry name" value="Tail_protein_I"/>
</dbReference>
<sequence>MSLLPNHKSKFDKKFDLLFGVRFEDLDIGVINTLASKAPKNLLPVLSASFDVDIDGLNENEARELIKNAFEIHYYSGTFYSLNKALSALYADAKVKEWFDYAGLPYHFKLELDASKNGVSPQTLKRSDEIINTYKNVRSVYDGASIKATASINLKAYSYTFSGESISVDPYVISNINEHAHFKFGATTQINEIISIPIDAIRVLTR</sequence>
<reference evidence="2" key="1">
    <citation type="submission" date="2015-08" db="EMBL/GenBank/DDBJ databases">
        <title>Comparative genomics of the Campylobacter concisus group.</title>
        <authorList>
            <person name="Miller W.G."/>
            <person name="Yee E."/>
            <person name="Chapman M.H."/>
            <person name="Huynh S."/>
            <person name="Bono J.L."/>
            <person name="On S.L.W."/>
            <person name="St Leger J."/>
            <person name="Foster G."/>
            <person name="Parker C.T."/>
        </authorList>
    </citation>
    <scope>NUCLEOTIDE SEQUENCE [LARGE SCALE GENOMIC DNA]</scope>
    <source>
        <strain evidence="2">ATCC 33237</strain>
    </source>
</reference>
<accession>A0A0M4TN53</accession>
<evidence type="ECO:0000313" key="2">
    <source>
        <dbReference type="Proteomes" id="UP000066049"/>
    </source>
</evidence>
<dbReference type="RefSeq" id="WP_054196745.1">
    <property type="nucleotide sequence ID" value="NZ_CP012541.1"/>
</dbReference>
<dbReference type="AlphaFoldDB" id="A0A0M4TN53"/>
<dbReference type="Pfam" id="PF09684">
    <property type="entry name" value="Tail_P2_I"/>
    <property type="match status" value="1"/>
</dbReference>
<evidence type="ECO:0000313" key="1">
    <source>
        <dbReference type="EMBL" id="ALF47764.1"/>
    </source>
</evidence>
<dbReference type="KEGG" id="ccoc:CCON33237_1090"/>
<dbReference type="GeneID" id="28662766"/>
<gene>
    <name evidence="1" type="ORF">CCON33237_1090</name>
</gene>
<protein>
    <submittedName>
        <fullName evidence="1">Phage P2 family tail protein</fullName>
    </submittedName>
</protein>